<evidence type="ECO:0000256" key="6">
    <source>
        <dbReference type="ARBA" id="ARBA00023134"/>
    </source>
</evidence>
<accession>A0A839GS76</accession>
<feature type="binding site" evidence="11">
    <location>
        <position position="226"/>
    </location>
    <ligand>
        <name>Mn(2+)</name>
        <dbReference type="ChEBI" id="CHEBI:29035"/>
        <label>1</label>
    </ligand>
</feature>
<feature type="binding site" evidence="11">
    <location>
        <position position="337"/>
    </location>
    <ligand>
        <name>Mn(2+)</name>
        <dbReference type="ChEBI" id="CHEBI:29035"/>
        <label>2</label>
    </ligand>
</feature>
<evidence type="ECO:0000256" key="3">
    <source>
        <dbReference type="ARBA" id="ARBA00022723"/>
    </source>
</evidence>
<evidence type="ECO:0000256" key="8">
    <source>
        <dbReference type="ARBA" id="ARBA00047746"/>
    </source>
</evidence>
<dbReference type="GO" id="GO:0005525">
    <property type="term" value="F:GTP binding"/>
    <property type="evidence" value="ECO:0007669"/>
    <property type="project" value="UniProtKB-KW"/>
</dbReference>
<comment type="cofactor">
    <cofactor evidence="11">
        <name>Mn(2+)</name>
        <dbReference type="ChEBI" id="CHEBI:29035"/>
    </cofactor>
    <text evidence="11">Binds 2 manganese ions per subunit.</text>
</comment>
<evidence type="ECO:0000313" key="12">
    <source>
        <dbReference type="EMBL" id="MBA9077278.1"/>
    </source>
</evidence>
<dbReference type="EC" id="6.5.1.8" evidence="1"/>
<proteinExistence type="predicted"/>
<evidence type="ECO:0000256" key="7">
    <source>
        <dbReference type="ARBA" id="ARBA00023211"/>
    </source>
</evidence>
<evidence type="ECO:0000256" key="4">
    <source>
        <dbReference type="ARBA" id="ARBA00022741"/>
    </source>
</evidence>
<dbReference type="Gene3D" id="3.90.1860.10">
    <property type="entry name" value="tRNA-splicing ligase RtcB"/>
    <property type="match status" value="1"/>
</dbReference>
<dbReference type="GO" id="GO:0042245">
    <property type="term" value="P:RNA repair"/>
    <property type="evidence" value="ECO:0007669"/>
    <property type="project" value="UniProtKB-KW"/>
</dbReference>
<organism evidence="12 13">
    <name type="scientific">Rufibacter quisquiliarum</name>
    <dbReference type="NCBI Taxonomy" id="1549639"/>
    <lineage>
        <taxon>Bacteria</taxon>
        <taxon>Pseudomonadati</taxon>
        <taxon>Bacteroidota</taxon>
        <taxon>Cytophagia</taxon>
        <taxon>Cytophagales</taxon>
        <taxon>Hymenobacteraceae</taxon>
        <taxon>Rufibacter</taxon>
    </lineage>
</organism>
<sequence length="474" mass="50652">MTHAPSTLTGKDLLALGYPQDKTMGLALRLLAEHFATTPQDEQRHQLAQVLAQPAEFLTHATLAPLAEALTAPKTPAMIPLHPAPLPFAVYDGAGIQNGARRQMETAMRLPVAVAGALMPDAHQGYGLPIGGVLATRNAVIPYGVGVDIGCRMCLTLYPAPADFITRERDTLKKILLDNTRFGRATFQKPLEHAVIDRVEFSEIPVLRGLKDRAFAQLGSSGGGNHFVEFGTVALSDAQNEFGLPVGEYLAVLSHSGSRGMGAAIAGHYTKLAMQACPLPPESRHLAWLDLNTEAGQEYWLAMNLAGDYASACHHQIHARLAQALALEPLAMVENHHNFAWKELDAQGQELIVHRKGATPAGLGVLGIIPGSMTAPGFIVRGRGTAASVNSASHGAGRQLSRTQAKNTLSPAVVKQHLEEAGVELIGSGLDEAPMAYKDIHQVMAAQQELVDVVGTFTPKIVRMCGDEQYLEGE</sequence>
<name>A0A839GS76_9BACT</name>
<dbReference type="InterPro" id="IPR036025">
    <property type="entry name" value="RtcB-like_sf"/>
</dbReference>
<gene>
    <name evidence="12" type="ORF">FHS90_001989</name>
</gene>
<dbReference type="PANTHER" id="PTHR43749">
    <property type="entry name" value="RNA-SPLICING LIGASE RTCB"/>
    <property type="match status" value="1"/>
</dbReference>
<dbReference type="GO" id="GO:0006281">
    <property type="term" value="P:DNA repair"/>
    <property type="evidence" value="ECO:0007669"/>
    <property type="project" value="TreeGrafter"/>
</dbReference>
<dbReference type="InterPro" id="IPR001233">
    <property type="entry name" value="RtcB"/>
</dbReference>
<feature type="binding site" evidence="11">
    <location>
        <position position="255"/>
    </location>
    <ligand>
        <name>Mn(2+)</name>
        <dbReference type="ChEBI" id="CHEBI:29035"/>
        <label>2</label>
    </ligand>
</feature>
<dbReference type="EMBL" id="JACJIQ010000006">
    <property type="protein sequence ID" value="MBA9077278.1"/>
    <property type="molecule type" value="Genomic_DNA"/>
</dbReference>
<evidence type="ECO:0000313" key="13">
    <source>
        <dbReference type="Proteomes" id="UP000563094"/>
    </source>
</evidence>
<evidence type="ECO:0000256" key="11">
    <source>
        <dbReference type="PIRSR" id="PIRSR601233-3"/>
    </source>
</evidence>
<evidence type="ECO:0000256" key="2">
    <source>
        <dbReference type="ARBA" id="ARBA00022598"/>
    </source>
</evidence>
<dbReference type="GO" id="GO:0170057">
    <property type="term" value="F:RNA ligase (GTP) activity"/>
    <property type="evidence" value="ECO:0007669"/>
    <property type="project" value="UniProtKB-EC"/>
</dbReference>
<keyword evidence="2 12" id="KW-0436">Ligase</keyword>
<reference evidence="12 13" key="1">
    <citation type="submission" date="2020-08" db="EMBL/GenBank/DDBJ databases">
        <title>Genomic Encyclopedia of Type Strains, Phase IV (KMG-IV): sequencing the most valuable type-strain genomes for metagenomic binning, comparative biology and taxonomic classification.</title>
        <authorList>
            <person name="Goeker M."/>
        </authorList>
    </citation>
    <scope>NUCLEOTIDE SEQUENCE [LARGE SCALE GENOMIC DNA]</scope>
    <source>
        <strain evidence="12 13">DSM 29854</strain>
    </source>
</reference>
<feature type="binding site" evidence="10">
    <location>
        <begin position="337"/>
        <end position="338"/>
    </location>
    <ligand>
        <name>GMP</name>
        <dbReference type="ChEBI" id="CHEBI:58115"/>
    </ligand>
</feature>
<keyword evidence="6 10" id="KW-0342">GTP-binding</keyword>
<comment type="catalytic activity">
    <reaction evidence="8">
        <text>a 3'-end 3'-phospho-ribonucleotide-RNA + a 5'-end dephospho-ribonucleoside-RNA + GTP = a ribonucleotidyl-ribonucleotide-RNA + GMP + diphosphate</text>
        <dbReference type="Rhea" id="RHEA:68076"/>
        <dbReference type="Rhea" id="RHEA-COMP:10463"/>
        <dbReference type="Rhea" id="RHEA-COMP:13936"/>
        <dbReference type="Rhea" id="RHEA-COMP:17355"/>
        <dbReference type="ChEBI" id="CHEBI:33019"/>
        <dbReference type="ChEBI" id="CHEBI:37565"/>
        <dbReference type="ChEBI" id="CHEBI:58115"/>
        <dbReference type="ChEBI" id="CHEBI:83062"/>
        <dbReference type="ChEBI" id="CHEBI:138284"/>
        <dbReference type="ChEBI" id="CHEBI:173118"/>
        <dbReference type="EC" id="6.5.1.8"/>
    </reaction>
</comment>
<feature type="binding site" evidence="10">
    <location>
        <begin position="225"/>
        <end position="229"/>
    </location>
    <ligand>
        <name>GMP</name>
        <dbReference type="ChEBI" id="CHEBI:58115"/>
    </ligand>
</feature>
<evidence type="ECO:0000256" key="10">
    <source>
        <dbReference type="PIRSR" id="PIRSR601233-2"/>
    </source>
</evidence>
<protein>
    <recommendedName>
        <fullName evidence="1">3'-phosphate/5'-hydroxy nucleic acid ligase</fullName>
        <ecNumber evidence="1">6.5.1.8</ecNumber>
    </recommendedName>
</protein>
<keyword evidence="5" id="KW-0692">RNA repair</keyword>
<dbReference type="PANTHER" id="PTHR43749:SF2">
    <property type="entry name" value="RNA-SPLICING LIGASE RTCB"/>
    <property type="match status" value="1"/>
</dbReference>
<keyword evidence="4 10" id="KW-0547">Nucleotide-binding</keyword>
<evidence type="ECO:0000256" key="5">
    <source>
        <dbReference type="ARBA" id="ARBA00022800"/>
    </source>
</evidence>
<feature type="active site" description="GMP-histidine intermediate" evidence="9">
    <location>
        <position position="394"/>
    </location>
</feature>
<dbReference type="GO" id="GO:0006396">
    <property type="term" value="P:RNA processing"/>
    <property type="evidence" value="ECO:0007669"/>
    <property type="project" value="InterPro"/>
</dbReference>
<dbReference type="GO" id="GO:0003909">
    <property type="term" value="F:DNA ligase activity"/>
    <property type="evidence" value="ECO:0007669"/>
    <property type="project" value="TreeGrafter"/>
</dbReference>
<dbReference type="SUPFAM" id="SSF103365">
    <property type="entry name" value="Hypothetical protein PH1602"/>
    <property type="match status" value="1"/>
</dbReference>
<feature type="binding site" evidence="11">
    <location>
        <position position="148"/>
    </location>
    <ligand>
        <name>Mn(2+)</name>
        <dbReference type="ChEBI" id="CHEBI:29035"/>
        <label>1</label>
    </ligand>
</feature>
<feature type="binding site" evidence="10">
    <location>
        <begin position="370"/>
        <end position="373"/>
    </location>
    <ligand>
        <name>GMP</name>
        <dbReference type="ChEBI" id="CHEBI:58115"/>
    </ligand>
</feature>
<dbReference type="RefSeq" id="WP_182512862.1">
    <property type="nucleotide sequence ID" value="NZ_JACJIQ010000006.1"/>
</dbReference>
<dbReference type="InterPro" id="IPR052915">
    <property type="entry name" value="RtcB-like"/>
</dbReference>
<dbReference type="Pfam" id="PF01139">
    <property type="entry name" value="RtcB"/>
    <property type="match status" value="2"/>
</dbReference>
<keyword evidence="3 11" id="KW-0479">Metal-binding</keyword>
<dbReference type="AlphaFoldDB" id="A0A839GS76"/>
<keyword evidence="7 11" id="KW-0464">Manganese</keyword>
<dbReference type="GO" id="GO:0030145">
    <property type="term" value="F:manganese ion binding"/>
    <property type="evidence" value="ECO:0007669"/>
    <property type="project" value="TreeGrafter"/>
</dbReference>
<dbReference type="Proteomes" id="UP000563094">
    <property type="component" value="Unassembled WGS sequence"/>
</dbReference>
<evidence type="ECO:0000256" key="9">
    <source>
        <dbReference type="PIRSR" id="PIRSR601233-1"/>
    </source>
</evidence>
<evidence type="ECO:0000256" key="1">
    <source>
        <dbReference type="ARBA" id="ARBA00012726"/>
    </source>
</evidence>
<keyword evidence="13" id="KW-1185">Reference proteome</keyword>
<feature type="binding site" evidence="10">
    <location>
        <begin position="394"/>
        <end position="397"/>
    </location>
    <ligand>
        <name>GMP</name>
        <dbReference type="ChEBI" id="CHEBI:58115"/>
    </ligand>
</feature>
<comment type="caution">
    <text evidence="12">The sequence shown here is derived from an EMBL/GenBank/DDBJ whole genome shotgun (WGS) entry which is preliminary data.</text>
</comment>